<dbReference type="EMBL" id="MDER01000028">
    <property type="protein sequence ID" value="ODP29840.1"/>
    <property type="molecule type" value="Genomic_DNA"/>
</dbReference>
<dbReference type="Proteomes" id="UP000094578">
    <property type="component" value="Unassembled WGS sequence"/>
</dbReference>
<protein>
    <submittedName>
        <fullName evidence="2">Uncharacterized protein</fullName>
    </submittedName>
</protein>
<accession>A0A1E3LA68</accession>
<evidence type="ECO:0000313" key="2">
    <source>
        <dbReference type="EMBL" id="ODP29840.1"/>
    </source>
</evidence>
<feature type="region of interest" description="Disordered" evidence="1">
    <location>
        <begin position="1"/>
        <end position="20"/>
    </location>
</feature>
<evidence type="ECO:0000313" key="3">
    <source>
        <dbReference type="Proteomes" id="UP000094578"/>
    </source>
</evidence>
<proteinExistence type="predicted"/>
<gene>
    <name evidence="2" type="ORF">PTI45_00818</name>
</gene>
<dbReference type="AlphaFoldDB" id="A0A1E3LA68"/>
<name>A0A1E3LA68_9BACL</name>
<keyword evidence="3" id="KW-1185">Reference proteome</keyword>
<organism evidence="2 3">
    <name type="scientific">Paenibacillus nuruki</name>
    <dbReference type="NCBI Taxonomy" id="1886670"/>
    <lineage>
        <taxon>Bacteria</taxon>
        <taxon>Bacillati</taxon>
        <taxon>Bacillota</taxon>
        <taxon>Bacilli</taxon>
        <taxon>Bacillales</taxon>
        <taxon>Paenibacillaceae</taxon>
        <taxon>Paenibacillus</taxon>
    </lineage>
</organism>
<comment type="caution">
    <text evidence="2">The sequence shown here is derived from an EMBL/GenBank/DDBJ whole genome shotgun (WGS) entry which is preliminary data.</text>
</comment>
<evidence type="ECO:0000256" key="1">
    <source>
        <dbReference type="SAM" id="MobiDB-lite"/>
    </source>
</evidence>
<sequence length="39" mass="4676">MRFRQRIRNRGGSSTAGKNIFRNRLRRFKGSTTVTESWF</sequence>
<reference evidence="2 3" key="1">
    <citation type="submission" date="2016-08" db="EMBL/GenBank/DDBJ databases">
        <title>Genome sequencing of Paenibacillus sp. TI45-13ar, isolated from Korean traditional nuruk.</title>
        <authorList>
            <person name="Kim S.-J."/>
        </authorList>
    </citation>
    <scope>NUCLEOTIDE SEQUENCE [LARGE SCALE GENOMIC DNA]</scope>
    <source>
        <strain evidence="2 3">TI45-13ar</strain>
    </source>
</reference>